<evidence type="ECO:0000256" key="3">
    <source>
        <dbReference type="SAM" id="SignalP"/>
    </source>
</evidence>
<keyword evidence="1" id="KW-0677">Repeat</keyword>
<keyword evidence="6" id="KW-1185">Reference proteome</keyword>
<evidence type="ECO:0000313" key="6">
    <source>
        <dbReference type="Proteomes" id="UP000621307"/>
    </source>
</evidence>
<dbReference type="InterPro" id="IPR001258">
    <property type="entry name" value="NHL_repeat"/>
</dbReference>
<feature type="domain" description="Ice-binding protein C-terminal" evidence="4">
    <location>
        <begin position="355"/>
        <end position="375"/>
    </location>
</feature>
<keyword evidence="3" id="KW-0732">Signal</keyword>
<dbReference type="Proteomes" id="UP000621307">
    <property type="component" value="Unassembled WGS sequence"/>
</dbReference>
<feature type="chain" id="PRO_5047130670" evidence="3">
    <location>
        <begin position="26"/>
        <end position="393"/>
    </location>
</feature>
<sequence length="393" mass="41920">MVFLRKFSIPLMGAGLMTLATVSEAKAVTLKYESSIGRPATFVDGDFPGVPGTLAVPQGIGVQDSTKNIFVSNGRGIDRVDVFDSQGNFLRSIGSTGSGPGQFDEPADLRFNPITGDLHVGDVFNSRINVFDAQGNFKTSYGSFSGPVEGRLFFGPGGMDFDAAGNLYATDFSADIIKVYNPEGVQIRTIGSPGSGDGQFSGPGGLIISENTGRIYVNDQYNGRVQVLDPEGKFLFAFGSTGSAPGQFREPIGIDVDEYENLYVADSQNSRVQVFDKDGNFLTSFGEPTRNTAGEVVPPPTPPALGGTTPYGSPIDLTPGKFNWSAGLHYDDGKVYVGDFFQGRVQVLAVEGRTQVPEPTSILGLGLLGLGFTATKLRKNRHRKPSISLDKRL</sequence>
<dbReference type="RefSeq" id="WP_190568235.1">
    <property type="nucleotide sequence ID" value="NZ_JACJQL010000020.1"/>
</dbReference>
<dbReference type="EMBL" id="JACJQL010000020">
    <property type="protein sequence ID" value="MBD2252628.1"/>
    <property type="molecule type" value="Genomic_DNA"/>
</dbReference>
<dbReference type="InterPro" id="IPR013424">
    <property type="entry name" value="Ice-binding_C"/>
</dbReference>
<gene>
    <name evidence="5" type="primary">scyF</name>
    <name evidence="5" type="ORF">H6G14_15140</name>
</gene>
<dbReference type="InterPro" id="IPR050952">
    <property type="entry name" value="TRIM-NHL_E3_ligases"/>
</dbReference>
<dbReference type="InterPro" id="IPR011042">
    <property type="entry name" value="6-blade_b-propeller_TolB-like"/>
</dbReference>
<dbReference type="PANTHER" id="PTHR24104:SF25">
    <property type="entry name" value="PROTEIN LIN-41"/>
    <property type="match status" value="1"/>
</dbReference>
<dbReference type="NCBIfam" id="TIGR02595">
    <property type="entry name" value="PEP_CTERM"/>
    <property type="match status" value="1"/>
</dbReference>
<protein>
    <submittedName>
        <fullName evidence="5">Scytonemin biosynthesis PEP-CTERM protein ScyF</fullName>
    </submittedName>
</protein>
<feature type="repeat" description="NHL" evidence="2">
    <location>
        <begin position="187"/>
        <end position="231"/>
    </location>
</feature>
<reference evidence="5 6" key="1">
    <citation type="journal article" date="2020" name="ISME J.">
        <title>Comparative genomics reveals insights into cyanobacterial evolution and habitat adaptation.</title>
        <authorList>
            <person name="Chen M.Y."/>
            <person name="Teng W.K."/>
            <person name="Zhao L."/>
            <person name="Hu C.X."/>
            <person name="Zhou Y.K."/>
            <person name="Han B.P."/>
            <person name="Song L.R."/>
            <person name="Shu W.S."/>
        </authorList>
    </citation>
    <scope>NUCLEOTIDE SEQUENCE [LARGE SCALE GENOMIC DNA]</scope>
    <source>
        <strain evidence="5 6">FACHB-3921</strain>
    </source>
</reference>
<name>A0ABR8BEV0_9NOSO</name>
<evidence type="ECO:0000259" key="4">
    <source>
        <dbReference type="Pfam" id="PF07589"/>
    </source>
</evidence>
<dbReference type="Pfam" id="PF07589">
    <property type="entry name" value="PEP-CTERM"/>
    <property type="match status" value="1"/>
</dbReference>
<comment type="caution">
    <text evidence="5">The sequence shown here is derived from an EMBL/GenBank/DDBJ whole genome shotgun (WGS) entry which is preliminary data.</text>
</comment>
<evidence type="ECO:0000256" key="2">
    <source>
        <dbReference type="PROSITE-ProRule" id="PRU00504"/>
    </source>
</evidence>
<dbReference type="PANTHER" id="PTHR24104">
    <property type="entry name" value="E3 UBIQUITIN-PROTEIN LIGASE NHLRC1-RELATED"/>
    <property type="match status" value="1"/>
</dbReference>
<dbReference type="Pfam" id="PF17170">
    <property type="entry name" value="DUF5128"/>
    <property type="match status" value="2"/>
</dbReference>
<evidence type="ECO:0000313" key="5">
    <source>
        <dbReference type="EMBL" id="MBD2252628.1"/>
    </source>
</evidence>
<accession>A0ABR8BEV0</accession>
<dbReference type="Gene3D" id="2.120.10.30">
    <property type="entry name" value="TolB, C-terminal domain"/>
    <property type="match status" value="2"/>
</dbReference>
<proteinExistence type="predicted"/>
<evidence type="ECO:0000256" key="1">
    <source>
        <dbReference type="ARBA" id="ARBA00022737"/>
    </source>
</evidence>
<dbReference type="SUPFAM" id="SSF63829">
    <property type="entry name" value="Calcium-dependent phosphotriesterase"/>
    <property type="match status" value="1"/>
</dbReference>
<dbReference type="PROSITE" id="PS51125">
    <property type="entry name" value="NHL"/>
    <property type="match status" value="2"/>
</dbReference>
<organism evidence="5 6">
    <name type="scientific">Nostoc parmelioides FACHB-3921</name>
    <dbReference type="NCBI Taxonomy" id="2692909"/>
    <lineage>
        <taxon>Bacteria</taxon>
        <taxon>Bacillati</taxon>
        <taxon>Cyanobacteriota</taxon>
        <taxon>Cyanophyceae</taxon>
        <taxon>Nostocales</taxon>
        <taxon>Nostocaceae</taxon>
        <taxon>Nostoc</taxon>
    </lineage>
</organism>
<feature type="signal peptide" evidence="3">
    <location>
        <begin position="1"/>
        <end position="25"/>
    </location>
</feature>
<dbReference type="CDD" id="cd05819">
    <property type="entry name" value="NHL"/>
    <property type="match status" value="1"/>
</dbReference>
<dbReference type="NCBIfam" id="NF035926">
    <property type="entry name" value="scyF_NHL_VPEP"/>
    <property type="match status" value="1"/>
</dbReference>
<feature type="repeat" description="NHL" evidence="2">
    <location>
        <begin position="235"/>
        <end position="278"/>
    </location>
</feature>